<dbReference type="RefSeq" id="WP_092371992.1">
    <property type="nucleotide sequence ID" value="NZ_CAJJSN010000002.1"/>
</dbReference>
<organism evidence="2 3">
    <name type="scientific">Enterocloster lavalensis</name>
    <dbReference type="NCBI Taxonomy" id="460384"/>
    <lineage>
        <taxon>Bacteria</taxon>
        <taxon>Bacillati</taxon>
        <taxon>Bacillota</taxon>
        <taxon>Clostridia</taxon>
        <taxon>Lachnospirales</taxon>
        <taxon>Lachnospiraceae</taxon>
        <taxon>Enterocloster</taxon>
    </lineage>
</organism>
<gene>
    <name evidence="2" type="ORF">SAMN05216313_1687</name>
</gene>
<dbReference type="Proteomes" id="UP000198508">
    <property type="component" value="Unassembled WGS sequence"/>
</dbReference>
<feature type="transmembrane region" description="Helical" evidence="1">
    <location>
        <begin position="142"/>
        <end position="163"/>
    </location>
</feature>
<sequence length="168" mass="19237">MTKTEFLQILREELDGRVPYSVIQENLNYYNSYIDGETAKGRPELQVIEELGGPRIIARTIVDATLDTEDRPDGFQSYGGREEYDGAAKRTAQKQYTEYRDGEKRSVHYVDFSKWYVRLLAGLAGFVVIFLLITLVMGILGLAGWILSVVWPVLLVLLVIWFMKGPRR</sequence>
<dbReference type="EMBL" id="FOIM01000068">
    <property type="protein sequence ID" value="SEU22268.1"/>
    <property type="molecule type" value="Genomic_DNA"/>
</dbReference>
<proteinExistence type="predicted"/>
<keyword evidence="1" id="KW-1133">Transmembrane helix</keyword>
<feature type="transmembrane region" description="Helical" evidence="1">
    <location>
        <begin position="115"/>
        <end position="136"/>
    </location>
</feature>
<evidence type="ECO:0008006" key="4">
    <source>
        <dbReference type="Google" id="ProtNLM"/>
    </source>
</evidence>
<evidence type="ECO:0000256" key="1">
    <source>
        <dbReference type="SAM" id="Phobius"/>
    </source>
</evidence>
<keyword evidence="1" id="KW-0812">Transmembrane</keyword>
<dbReference type="Pfam" id="PF22564">
    <property type="entry name" value="HAAS"/>
    <property type="match status" value="1"/>
</dbReference>
<keyword evidence="3" id="KW-1185">Reference proteome</keyword>
<accession>A0A1I0KEV9</accession>
<dbReference type="GeneID" id="93276958"/>
<reference evidence="3" key="1">
    <citation type="submission" date="2016-10" db="EMBL/GenBank/DDBJ databases">
        <authorList>
            <person name="Varghese N."/>
            <person name="Submissions S."/>
        </authorList>
    </citation>
    <scope>NUCLEOTIDE SEQUENCE [LARGE SCALE GENOMIC DNA]</scope>
    <source>
        <strain evidence="3">NLAE-zl-G277</strain>
    </source>
</reference>
<dbReference type="STRING" id="460384.SAMN05216313_1687"/>
<keyword evidence="1" id="KW-0472">Membrane</keyword>
<protein>
    <recommendedName>
        <fullName evidence="4">DUF1700 domain-containing protein</fullName>
    </recommendedName>
</protein>
<evidence type="ECO:0000313" key="3">
    <source>
        <dbReference type="Proteomes" id="UP000198508"/>
    </source>
</evidence>
<name>A0A1I0KEV9_9FIRM</name>
<evidence type="ECO:0000313" key="2">
    <source>
        <dbReference type="EMBL" id="SEU22268.1"/>
    </source>
</evidence>
<dbReference type="AlphaFoldDB" id="A0A1I0KEV9"/>